<dbReference type="InterPro" id="IPR050418">
    <property type="entry name" value="D-iso_2-hydroxyacid_DH_PdxB"/>
</dbReference>
<dbReference type="EMBL" id="UOFL01000205">
    <property type="protein sequence ID" value="VAW80853.1"/>
    <property type="molecule type" value="Genomic_DNA"/>
</dbReference>
<dbReference type="Pfam" id="PF02826">
    <property type="entry name" value="2-Hacid_dh_C"/>
    <property type="match status" value="2"/>
</dbReference>
<dbReference type="SUPFAM" id="SSF51735">
    <property type="entry name" value="NAD(P)-binding Rossmann-fold domains"/>
    <property type="match status" value="1"/>
</dbReference>
<dbReference type="PROSITE" id="PS00670">
    <property type="entry name" value="D_2_HYDROXYACID_DH_2"/>
    <property type="match status" value="1"/>
</dbReference>
<dbReference type="PROSITE" id="PS00671">
    <property type="entry name" value="D_2_HYDROXYACID_DH_3"/>
    <property type="match status" value="1"/>
</dbReference>
<organism evidence="7">
    <name type="scientific">hydrothermal vent metagenome</name>
    <dbReference type="NCBI Taxonomy" id="652676"/>
    <lineage>
        <taxon>unclassified sequences</taxon>
        <taxon>metagenomes</taxon>
        <taxon>ecological metagenomes</taxon>
    </lineage>
</organism>
<feature type="region of interest" description="Disordered" evidence="4">
    <location>
        <begin position="237"/>
        <end position="264"/>
    </location>
</feature>
<accession>A0A3B0YY24</accession>
<proteinExistence type="inferred from homology"/>
<feature type="domain" description="D-isomer specific 2-hydroxyacid dehydrogenase NAD-binding" evidence="6">
    <location>
        <begin position="257"/>
        <end position="363"/>
    </location>
</feature>
<feature type="compositionally biased region" description="Polar residues" evidence="4">
    <location>
        <begin position="244"/>
        <end position="264"/>
    </location>
</feature>
<name>A0A3B0YY24_9ZZZZ</name>
<evidence type="ECO:0000256" key="4">
    <source>
        <dbReference type="SAM" id="MobiDB-lite"/>
    </source>
</evidence>
<evidence type="ECO:0000313" key="7">
    <source>
        <dbReference type="EMBL" id="VAW80853.1"/>
    </source>
</evidence>
<dbReference type="InterPro" id="IPR029753">
    <property type="entry name" value="D-isomer_DH_CS"/>
</dbReference>
<dbReference type="PANTHER" id="PTHR43761">
    <property type="entry name" value="D-ISOMER SPECIFIC 2-HYDROXYACID DEHYDROGENASE FAMILY PROTEIN (AFU_ORTHOLOGUE AFUA_1G13630)"/>
    <property type="match status" value="1"/>
</dbReference>
<dbReference type="InterPro" id="IPR006139">
    <property type="entry name" value="D-isomer_2_OHA_DH_cat_dom"/>
</dbReference>
<feature type="domain" description="D-isomer specific 2-hydroxyacid dehydrogenase catalytic" evidence="5">
    <location>
        <begin position="26"/>
        <end position="392"/>
    </location>
</feature>
<dbReference type="SUPFAM" id="SSF52283">
    <property type="entry name" value="Formate/glycerate dehydrogenase catalytic domain-like"/>
    <property type="match status" value="1"/>
</dbReference>
<dbReference type="GO" id="GO:0051287">
    <property type="term" value="F:NAD binding"/>
    <property type="evidence" value="ECO:0007669"/>
    <property type="project" value="InterPro"/>
</dbReference>
<reference evidence="7" key="1">
    <citation type="submission" date="2018-06" db="EMBL/GenBank/DDBJ databases">
        <authorList>
            <person name="Zhirakovskaya E."/>
        </authorList>
    </citation>
    <scope>NUCLEOTIDE SEQUENCE</scope>
</reference>
<dbReference type="Gene3D" id="3.40.50.720">
    <property type="entry name" value="NAD(P)-binding Rossmann-like Domain"/>
    <property type="match status" value="4"/>
</dbReference>
<dbReference type="CDD" id="cd12162">
    <property type="entry name" value="2-Hacid_dh_4"/>
    <property type="match status" value="1"/>
</dbReference>
<keyword evidence="3" id="KW-0520">NAD</keyword>
<evidence type="ECO:0000256" key="1">
    <source>
        <dbReference type="ARBA" id="ARBA00005854"/>
    </source>
</evidence>
<comment type="similarity">
    <text evidence="1">Belongs to the D-isomer specific 2-hydroxyacid dehydrogenase family.</text>
</comment>
<evidence type="ECO:0000259" key="6">
    <source>
        <dbReference type="Pfam" id="PF02826"/>
    </source>
</evidence>
<feature type="domain" description="D-isomer specific 2-hydroxyacid dehydrogenase NAD-binding" evidence="6">
    <location>
        <begin position="110"/>
        <end position="183"/>
    </location>
</feature>
<dbReference type="InterPro" id="IPR036291">
    <property type="entry name" value="NAD(P)-bd_dom_sf"/>
</dbReference>
<sequence>MPKLVFLDTESLDCGDIDFSELKGLCAEVECWPQTSKDQCAQRIQSAEIVVSNKVILNETVINSAKYLKLICIAATGTNNVDLQFAKQQGIQVCNVTAYATASVVQHVFAMLTSLQGRLVTQQRSVISKQWSRSDNFCILDYPFSELQGKTIGIIGYGELGKAVANVAKSFGMKVLLAQRPYNLDQAMNLNQEIPPKQYSEPVKVNILSQDYHLTQSDTDKQCSDLTQCLDSDRVNEVSHRGDLSQSNESAQKQFPSSDNNNVSKVPLSDLLERSDVVTLHCPLVEETRGLIGADAFNSMKSSALLINTARGGIVNEIDLLVALKSGSIAGAALDVLENEPPPENHPLFAYQEPNLIITPHIAWSSRESRQRLVDQLVNNVRSYFDGDLLNSVL</sequence>
<dbReference type="InterPro" id="IPR006140">
    <property type="entry name" value="D-isomer_DH_NAD-bd"/>
</dbReference>
<dbReference type="GO" id="GO:0004617">
    <property type="term" value="F:phosphoglycerate dehydrogenase activity"/>
    <property type="evidence" value="ECO:0007669"/>
    <property type="project" value="UniProtKB-EC"/>
</dbReference>
<evidence type="ECO:0000256" key="3">
    <source>
        <dbReference type="ARBA" id="ARBA00023027"/>
    </source>
</evidence>
<dbReference type="AlphaFoldDB" id="A0A3B0YY24"/>
<dbReference type="PANTHER" id="PTHR43761:SF1">
    <property type="entry name" value="D-ISOMER SPECIFIC 2-HYDROXYACID DEHYDROGENASE CATALYTIC DOMAIN-CONTAINING PROTEIN-RELATED"/>
    <property type="match status" value="1"/>
</dbReference>
<protein>
    <submittedName>
        <fullName evidence="7">D-3-phosphoglycerate dehydrogenase</fullName>
        <ecNumber evidence="7">1.1.1.95</ecNumber>
    </submittedName>
</protein>
<evidence type="ECO:0000256" key="2">
    <source>
        <dbReference type="ARBA" id="ARBA00023002"/>
    </source>
</evidence>
<evidence type="ECO:0000259" key="5">
    <source>
        <dbReference type="Pfam" id="PF00389"/>
    </source>
</evidence>
<dbReference type="EC" id="1.1.1.95" evidence="7"/>
<gene>
    <name evidence="7" type="ORF">MNBD_GAMMA12-2415</name>
</gene>
<dbReference type="Pfam" id="PF00389">
    <property type="entry name" value="2-Hacid_dh"/>
    <property type="match status" value="1"/>
</dbReference>
<keyword evidence="2 7" id="KW-0560">Oxidoreductase</keyword>